<evidence type="ECO:0000256" key="7">
    <source>
        <dbReference type="ARBA" id="ARBA00022989"/>
    </source>
</evidence>
<dbReference type="SUPFAM" id="SSF63712">
    <property type="entry name" value="Nicotinic receptor ligand binding domain-like"/>
    <property type="match status" value="2"/>
</dbReference>
<feature type="disulfide bond" evidence="12">
    <location>
        <begin position="385"/>
        <end position="397"/>
    </location>
</feature>
<comment type="caution">
    <text evidence="16">The sequence shown here is derived from an EMBL/GenBank/DDBJ whole genome shotgun (WGS) entry which is preliminary data.</text>
</comment>
<dbReference type="InterPro" id="IPR036055">
    <property type="entry name" value="LDL_receptor-like_sf"/>
</dbReference>
<keyword evidence="7 13" id="KW-1133">Transmembrane helix</keyword>
<dbReference type="InterPro" id="IPR006029">
    <property type="entry name" value="Neurotrans-gated_channel_TM"/>
</dbReference>
<proteinExistence type="predicted"/>
<evidence type="ECO:0000256" key="8">
    <source>
        <dbReference type="ARBA" id="ARBA00023065"/>
    </source>
</evidence>
<evidence type="ECO:0000256" key="2">
    <source>
        <dbReference type="ARBA" id="ARBA00004236"/>
    </source>
</evidence>
<keyword evidence="11" id="KW-0407">Ion channel</keyword>
<dbReference type="Pfam" id="PF02932">
    <property type="entry name" value="Neur_chan_memb"/>
    <property type="match status" value="1"/>
</dbReference>
<evidence type="ECO:0000256" key="5">
    <source>
        <dbReference type="ARBA" id="ARBA00022692"/>
    </source>
</evidence>
<dbReference type="InterPro" id="IPR038050">
    <property type="entry name" value="Neuro_actylchol_rec"/>
</dbReference>
<keyword evidence="8" id="KW-0406">Ion transport</keyword>
<dbReference type="InterPro" id="IPR006028">
    <property type="entry name" value="GABAA/Glycine_rcpt"/>
</dbReference>
<keyword evidence="4" id="KW-1003">Cell membrane</keyword>
<evidence type="ECO:0000256" key="9">
    <source>
        <dbReference type="ARBA" id="ARBA00023136"/>
    </source>
</evidence>
<feature type="domain" description="Neurotransmitter-gated ion-channel ligand-binding" evidence="14">
    <location>
        <begin position="444"/>
        <end position="583"/>
    </location>
</feature>
<feature type="domain" description="Neurotransmitter-gated ion-channel transmembrane" evidence="15">
    <location>
        <begin position="651"/>
        <end position="734"/>
    </location>
</feature>
<dbReference type="InterPro" id="IPR006201">
    <property type="entry name" value="Neur_channel"/>
</dbReference>
<keyword evidence="3" id="KW-0813">Transport</keyword>
<feature type="transmembrane region" description="Helical" evidence="13">
    <location>
        <begin position="644"/>
        <end position="666"/>
    </location>
</feature>
<dbReference type="Gene3D" id="2.70.170.10">
    <property type="entry name" value="Neurotransmitter-gated ion-channel ligand-binding domain"/>
    <property type="match status" value="1"/>
</dbReference>
<dbReference type="Pfam" id="PF00057">
    <property type="entry name" value="Ldl_recept_a"/>
    <property type="match status" value="1"/>
</dbReference>
<sequence length="817" mass="92790">MFTGNTTNNIPFCYYHPQYTVFTNHGQDFASLWMGTTEYAFESQFKILTWFSFCFVVDGNSSTVSVYQNDTELKPNNLTDNSEKFLVPVPKDGYVLLGQGPENSFNPEAVLMGEIADVRLWPITLAVSDLLLFARCLNIIAEPILTLSNEWRVNGSASWVSTAAADNACQLQPLISSSLIFLNSYTRDKARDICTKLNGVLPVPLTQTENILLMEAIRNYGSPRNFNAVHLGIKKSYINWVSEYDETDISPPNNITSAVPKSILAFKAETGEWYEESLYSPLMVVCQVPVTNYRVRGLCPESPLKDKELWLHHTLDGRPIFRGRGTTTLKHSPKSKKWQLHDWLLSTSAIVGTDSLTELPFGKQQWKVNDFSCGTQNLTVMLTNCFSDQFTCDNLNCIPLKDVCDHVGNCPDESDETFCNEKVELPDNYVKLPPAFSSGRCSDYNLTFGVSIINYRSFDISLMQATVDLIFNIGWQDTRLTYKHLNNGSGNLMKNYLDTIWIPEFELMSDLGTKASFEDMDKDLTAELTDPLPLSDDVTKIEAGNRFDGCSVTLWLQAKTSVTYNCDANLKKFPFDVQTCKLWIRFKIPGGSRFTVGTLKNLSMHRRQLLEYEIYSLSLDIDNSVSDLMENNAYVLTTVFRHQYGYYILSIYIPTAFLVFISYISFFFDKEDFPNRIMVPLTALLVLATFLSATTSTMARVSYFTLIDIWLAFCIAYVFLICFFHTLILYIRIPTEDSDTNEGMMRTKVHPLMIRPFATLPELDKRLPHADKVFRIVLSLILALFIVIYFVSEVFTSDPHSSLGMSKPVNTNAKMIY</sequence>
<evidence type="ECO:0000256" key="6">
    <source>
        <dbReference type="ARBA" id="ARBA00022729"/>
    </source>
</evidence>
<evidence type="ECO:0000256" key="3">
    <source>
        <dbReference type="ARBA" id="ARBA00022448"/>
    </source>
</evidence>
<dbReference type="GO" id="GO:0005886">
    <property type="term" value="C:plasma membrane"/>
    <property type="evidence" value="ECO:0007669"/>
    <property type="project" value="UniProtKB-SubCell"/>
</dbReference>
<feature type="transmembrane region" description="Helical" evidence="13">
    <location>
        <begin position="678"/>
        <end position="703"/>
    </location>
</feature>
<evidence type="ECO:0000259" key="15">
    <source>
        <dbReference type="Pfam" id="PF02932"/>
    </source>
</evidence>
<dbReference type="PRINTS" id="PR00252">
    <property type="entry name" value="NRIONCHANNEL"/>
</dbReference>
<evidence type="ECO:0000256" key="12">
    <source>
        <dbReference type="PROSITE-ProRule" id="PRU00124"/>
    </source>
</evidence>
<dbReference type="PRINTS" id="PR00253">
    <property type="entry name" value="GABAARECEPTR"/>
</dbReference>
<dbReference type="Gene3D" id="2.60.120.200">
    <property type="match status" value="1"/>
</dbReference>
<evidence type="ECO:0000256" key="11">
    <source>
        <dbReference type="ARBA" id="ARBA00023303"/>
    </source>
</evidence>
<keyword evidence="17" id="KW-1185">Reference proteome</keyword>
<dbReference type="Gene3D" id="4.10.400.10">
    <property type="entry name" value="Low-density Lipoprotein Receptor"/>
    <property type="match status" value="1"/>
</dbReference>
<gene>
    <name evidence="16" type="ORF">OTU49_009720</name>
</gene>
<dbReference type="PROSITE" id="PS01209">
    <property type="entry name" value="LDLRA_1"/>
    <property type="match status" value="1"/>
</dbReference>
<dbReference type="AlphaFoldDB" id="A0AAW0YIT4"/>
<dbReference type="GO" id="GO:0005230">
    <property type="term" value="F:extracellular ligand-gated monoatomic ion channel activity"/>
    <property type="evidence" value="ECO:0007669"/>
    <property type="project" value="InterPro"/>
</dbReference>
<dbReference type="InterPro" id="IPR036734">
    <property type="entry name" value="Neur_chan_lig-bd_sf"/>
</dbReference>
<evidence type="ECO:0000256" key="4">
    <source>
        <dbReference type="ARBA" id="ARBA00022475"/>
    </source>
</evidence>
<evidence type="ECO:0000256" key="1">
    <source>
        <dbReference type="ARBA" id="ARBA00004141"/>
    </source>
</evidence>
<accession>A0AAW0YIT4</accession>
<dbReference type="InterPro" id="IPR002172">
    <property type="entry name" value="LDrepeatLR_classA_rpt"/>
</dbReference>
<reference evidence="16 17" key="1">
    <citation type="journal article" date="2024" name="BMC Genomics">
        <title>Genome assembly of redclaw crayfish (Cherax quadricarinatus) provides insights into its immune adaptation and hypoxia tolerance.</title>
        <authorList>
            <person name="Liu Z."/>
            <person name="Zheng J."/>
            <person name="Li H."/>
            <person name="Fang K."/>
            <person name="Wang S."/>
            <person name="He J."/>
            <person name="Zhou D."/>
            <person name="Weng S."/>
            <person name="Chi M."/>
            <person name="Gu Z."/>
            <person name="He J."/>
            <person name="Li F."/>
            <person name="Wang M."/>
        </authorList>
    </citation>
    <scope>NUCLEOTIDE SEQUENCE [LARGE SCALE GENOMIC DNA]</scope>
    <source>
        <strain evidence="16">ZL_2023a</strain>
    </source>
</reference>
<dbReference type="InterPro" id="IPR013320">
    <property type="entry name" value="ConA-like_dom_sf"/>
</dbReference>
<dbReference type="InterPro" id="IPR023415">
    <property type="entry name" value="LDLR_class-A_CS"/>
</dbReference>
<dbReference type="Proteomes" id="UP001445076">
    <property type="component" value="Unassembled WGS sequence"/>
</dbReference>
<keyword evidence="10 12" id="KW-1015">Disulfide bond</keyword>
<evidence type="ECO:0000259" key="14">
    <source>
        <dbReference type="Pfam" id="PF02931"/>
    </source>
</evidence>
<dbReference type="Gene3D" id="1.20.58.390">
    <property type="entry name" value="Neurotransmitter-gated ion-channel transmembrane domain"/>
    <property type="match status" value="1"/>
</dbReference>
<dbReference type="SUPFAM" id="SSF49899">
    <property type="entry name" value="Concanavalin A-like lectins/glucanases"/>
    <property type="match status" value="1"/>
</dbReference>
<dbReference type="SUPFAM" id="SSF57424">
    <property type="entry name" value="LDL receptor-like module"/>
    <property type="match status" value="1"/>
</dbReference>
<feature type="transmembrane region" description="Helical" evidence="13">
    <location>
        <begin position="773"/>
        <end position="792"/>
    </location>
</feature>
<evidence type="ECO:0000313" key="17">
    <source>
        <dbReference type="Proteomes" id="UP001445076"/>
    </source>
</evidence>
<dbReference type="CDD" id="cd00112">
    <property type="entry name" value="LDLa"/>
    <property type="match status" value="1"/>
</dbReference>
<dbReference type="GO" id="GO:0099095">
    <property type="term" value="F:ligand-gated monoatomic anion channel activity"/>
    <property type="evidence" value="ECO:0007669"/>
    <property type="project" value="UniProtKB-ARBA"/>
</dbReference>
<keyword evidence="5 13" id="KW-0812">Transmembrane</keyword>
<dbReference type="PROSITE" id="PS50068">
    <property type="entry name" value="LDLRA_2"/>
    <property type="match status" value="1"/>
</dbReference>
<organism evidence="16 17">
    <name type="scientific">Cherax quadricarinatus</name>
    <name type="common">Australian red claw crayfish</name>
    <dbReference type="NCBI Taxonomy" id="27406"/>
    <lineage>
        <taxon>Eukaryota</taxon>
        <taxon>Metazoa</taxon>
        <taxon>Ecdysozoa</taxon>
        <taxon>Arthropoda</taxon>
        <taxon>Crustacea</taxon>
        <taxon>Multicrustacea</taxon>
        <taxon>Malacostraca</taxon>
        <taxon>Eumalacostraca</taxon>
        <taxon>Eucarida</taxon>
        <taxon>Decapoda</taxon>
        <taxon>Pleocyemata</taxon>
        <taxon>Astacidea</taxon>
        <taxon>Parastacoidea</taxon>
        <taxon>Parastacidae</taxon>
        <taxon>Cherax</taxon>
    </lineage>
</organism>
<keyword evidence="6" id="KW-0732">Signal</keyword>
<feature type="disulfide bond" evidence="12">
    <location>
        <begin position="392"/>
        <end position="410"/>
    </location>
</feature>
<name>A0AAW0YIT4_CHEQU</name>
<dbReference type="InterPro" id="IPR036719">
    <property type="entry name" value="Neuro-gated_channel_TM_sf"/>
</dbReference>
<feature type="disulfide bond" evidence="12">
    <location>
        <begin position="404"/>
        <end position="419"/>
    </location>
</feature>
<dbReference type="SUPFAM" id="SSF56436">
    <property type="entry name" value="C-type lectin-like"/>
    <property type="match status" value="1"/>
</dbReference>
<evidence type="ECO:0000313" key="16">
    <source>
        <dbReference type="EMBL" id="KAK8751669.1"/>
    </source>
</evidence>
<evidence type="ECO:0000256" key="13">
    <source>
        <dbReference type="SAM" id="Phobius"/>
    </source>
</evidence>
<protein>
    <submittedName>
        <fullName evidence="16">Uncharacterized protein</fullName>
    </submittedName>
</protein>
<dbReference type="SMART" id="SM00192">
    <property type="entry name" value="LDLa"/>
    <property type="match status" value="1"/>
</dbReference>
<evidence type="ECO:0000256" key="10">
    <source>
        <dbReference type="ARBA" id="ARBA00023157"/>
    </source>
</evidence>
<dbReference type="SUPFAM" id="SSF90112">
    <property type="entry name" value="Neurotransmitter-gated ion-channel transmembrane pore"/>
    <property type="match status" value="1"/>
</dbReference>
<comment type="subcellular location">
    <subcellularLocation>
        <location evidence="2">Cell membrane</location>
    </subcellularLocation>
    <subcellularLocation>
        <location evidence="1">Membrane</location>
        <topology evidence="1">Multi-pass membrane protein</topology>
    </subcellularLocation>
</comment>
<dbReference type="Pfam" id="PF02931">
    <property type="entry name" value="Neur_chan_LBD"/>
    <property type="match status" value="1"/>
</dbReference>
<dbReference type="EMBL" id="JARKIK010000005">
    <property type="protein sequence ID" value="KAK8751669.1"/>
    <property type="molecule type" value="Genomic_DNA"/>
</dbReference>
<dbReference type="GO" id="GO:0005254">
    <property type="term" value="F:chloride channel activity"/>
    <property type="evidence" value="ECO:0007669"/>
    <property type="project" value="UniProtKB-ARBA"/>
</dbReference>
<dbReference type="InterPro" id="IPR016187">
    <property type="entry name" value="CTDL_fold"/>
</dbReference>
<dbReference type="PANTHER" id="PTHR18945">
    <property type="entry name" value="NEUROTRANSMITTER GATED ION CHANNEL"/>
    <property type="match status" value="1"/>
</dbReference>
<keyword evidence="9 13" id="KW-0472">Membrane</keyword>
<dbReference type="InterPro" id="IPR006202">
    <property type="entry name" value="Neur_chan_lig-bd"/>
</dbReference>
<feature type="transmembrane region" description="Helical" evidence="13">
    <location>
        <begin position="709"/>
        <end position="731"/>
    </location>
</feature>
<dbReference type="GO" id="GO:0004888">
    <property type="term" value="F:transmembrane signaling receptor activity"/>
    <property type="evidence" value="ECO:0007669"/>
    <property type="project" value="InterPro"/>
</dbReference>